<comment type="catalytic activity">
    <reaction evidence="7">
        <text>DNA(n) + a 2'-deoxyribonucleoside 5'-triphosphate = DNA(n+1) + diphosphate</text>
        <dbReference type="Rhea" id="RHEA:22508"/>
        <dbReference type="Rhea" id="RHEA-COMP:17339"/>
        <dbReference type="Rhea" id="RHEA-COMP:17340"/>
        <dbReference type="ChEBI" id="CHEBI:33019"/>
        <dbReference type="ChEBI" id="CHEBI:61560"/>
        <dbReference type="ChEBI" id="CHEBI:173112"/>
        <dbReference type="EC" id="2.7.7.7"/>
    </reaction>
</comment>
<evidence type="ECO:0000256" key="6">
    <source>
        <dbReference type="ARBA" id="ARBA00023125"/>
    </source>
</evidence>
<feature type="compositionally biased region" description="Pro residues" evidence="8">
    <location>
        <begin position="1210"/>
        <end position="1224"/>
    </location>
</feature>
<evidence type="ECO:0000256" key="2">
    <source>
        <dbReference type="ARBA" id="ARBA00012417"/>
    </source>
</evidence>
<dbReference type="GO" id="GO:0008296">
    <property type="term" value="F:3'-5'-DNA exonuclease activity"/>
    <property type="evidence" value="ECO:0007669"/>
    <property type="project" value="TreeGrafter"/>
</dbReference>
<dbReference type="RefSeq" id="XP_005851095.1">
    <property type="nucleotide sequence ID" value="XM_005851033.1"/>
</dbReference>
<keyword evidence="4" id="KW-0548">Nucleotidyltransferase</keyword>
<evidence type="ECO:0000259" key="9">
    <source>
        <dbReference type="Pfam" id="PF00136"/>
    </source>
</evidence>
<dbReference type="KEGG" id="cvr:CHLNCDRAFT_137624"/>
<dbReference type="Gene3D" id="1.10.287.690">
    <property type="entry name" value="Helix hairpin bin"/>
    <property type="match status" value="1"/>
</dbReference>
<keyword evidence="6" id="KW-0238">DNA-binding</keyword>
<dbReference type="STRING" id="554065.E1Z446"/>
<dbReference type="Proteomes" id="UP000008141">
    <property type="component" value="Unassembled WGS sequence"/>
</dbReference>
<dbReference type="GO" id="GO:0000166">
    <property type="term" value="F:nucleotide binding"/>
    <property type="evidence" value="ECO:0007669"/>
    <property type="project" value="InterPro"/>
</dbReference>
<keyword evidence="11" id="KW-1185">Reference proteome</keyword>
<dbReference type="GO" id="GO:0003677">
    <property type="term" value="F:DNA binding"/>
    <property type="evidence" value="ECO:0007669"/>
    <property type="project" value="UniProtKB-KW"/>
</dbReference>
<feature type="region of interest" description="Disordered" evidence="8">
    <location>
        <begin position="1"/>
        <end position="24"/>
    </location>
</feature>
<dbReference type="Pfam" id="PF00136">
    <property type="entry name" value="DNA_pol_B"/>
    <property type="match status" value="1"/>
</dbReference>
<evidence type="ECO:0000313" key="10">
    <source>
        <dbReference type="EMBL" id="EFN58993.1"/>
    </source>
</evidence>
<dbReference type="EC" id="2.7.7.7" evidence="2"/>
<dbReference type="GO" id="GO:0006297">
    <property type="term" value="P:nucleotide-excision repair, DNA gap filling"/>
    <property type="evidence" value="ECO:0007669"/>
    <property type="project" value="TreeGrafter"/>
</dbReference>
<dbReference type="PANTHER" id="PTHR10322">
    <property type="entry name" value="DNA POLYMERASE CATALYTIC SUBUNIT"/>
    <property type="match status" value="1"/>
</dbReference>
<dbReference type="Gene3D" id="3.30.342.10">
    <property type="entry name" value="DNA Polymerase, chain B, domain 1"/>
    <property type="match status" value="1"/>
</dbReference>
<evidence type="ECO:0000256" key="1">
    <source>
        <dbReference type="ARBA" id="ARBA00005755"/>
    </source>
</evidence>
<feature type="domain" description="DNA-directed DNA polymerase family B multifunctional" evidence="9">
    <location>
        <begin position="682"/>
        <end position="1137"/>
    </location>
</feature>
<evidence type="ECO:0000256" key="5">
    <source>
        <dbReference type="ARBA" id="ARBA00022932"/>
    </source>
</evidence>
<dbReference type="InterPro" id="IPR043502">
    <property type="entry name" value="DNA/RNA_pol_sf"/>
</dbReference>
<dbReference type="SMART" id="SM00486">
    <property type="entry name" value="POLBc"/>
    <property type="match status" value="1"/>
</dbReference>
<accession>E1Z446</accession>
<organism evidence="11">
    <name type="scientific">Chlorella variabilis</name>
    <name type="common">Green alga</name>
    <dbReference type="NCBI Taxonomy" id="554065"/>
    <lineage>
        <taxon>Eukaryota</taxon>
        <taxon>Viridiplantae</taxon>
        <taxon>Chlorophyta</taxon>
        <taxon>core chlorophytes</taxon>
        <taxon>Trebouxiophyceae</taxon>
        <taxon>Chlorellales</taxon>
        <taxon>Chlorellaceae</taxon>
        <taxon>Chlorella clade</taxon>
        <taxon>Chlorella</taxon>
    </lineage>
</organism>
<dbReference type="eggNOG" id="KOG0969">
    <property type="taxonomic scope" value="Eukaryota"/>
</dbReference>
<dbReference type="SUPFAM" id="SSF56672">
    <property type="entry name" value="DNA/RNA polymerases"/>
    <property type="match status" value="1"/>
</dbReference>
<dbReference type="EMBL" id="GL433836">
    <property type="protein sequence ID" value="EFN58993.1"/>
    <property type="molecule type" value="Genomic_DNA"/>
</dbReference>
<dbReference type="InterPro" id="IPR036397">
    <property type="entry name" value="RNaseH_sf"/>
</dbReference>
<evidence type="ECO:0000256" key="7">
    <source>
        <dbReference type="ARBA" id="ARBA00049244"/>
    </source>
</evidence>
<comment type="similarity">
    <text evidence="1">Belongs to the DNA polymerase type-B family.</text>
</comment>
<dbReference type="InParanoid" id="E1Z446"/>
<name>E1Z446_CHLVA</name>
<dbReference type="InterPro" id="IPR042087">
    <property type="entry name" value="DNA_pol_B_thumb"/>
</dbReference>
<dbReference type="PRINTS" id="PR00106">
    <property type="entry name" value="DNAPOLB"/>
</dbReference>
<dbReference type="InterPro" id="IPR050240">
    <property type="entry name" value="DNA_pol_type-B"/>
</dbReference>
<evidence type="ECO:0000256" key="4">
    <source>
        <dbReference type="ARBA" id="ARBA00022695"/>
    </source>
</evidence>
<dbReference type="OMA" id="QETFRAD"/>
<dbReference type="SUPFAM" id="SSF53098">
    <property type="entry name" value="Ribonuclease H-like"/>
    <property type="match status" value="1"/>
</dbReference>
<feature type="region of interest" description="Disordered" evidence="8">
    <location>
        <begin position="361"/>
        <end position="400"/>
    </location>
</feature>
<feature type="compositionally biased region" description="Low complexity" evidence="8">
    <location>
        <begin position="221"/>
        <end position="240"/>
    </location>
</feature>
<evidence type="ECO:0000256" key="8">
    <source>
        <dbReference type="SAM" id="MobiDB-lite"/>
    </source>
</evidence>
<dbReference type="GO" id="GO:0006287">
    <property type="term" value="P:base-excision repair, gap-filling"/>
    <property type="evidence" value="ECO:0007669"/>
    <property type="project" value="TreeGrafter"/>
</dbReference>
<dbReference type="InterPro" id="IPR006172">
    <property type="entry name" value="DNA-dir_DNA_pol_B"/>
</dbReference>
<dbReference type="Gene3D" id="3.30.420.10">
    <property type="entry name" value="Ribonuclease H-like superfamily/Ribonuclease H"/>
    <property type="match status" value="1"/>
</dbReference>
<dbReference type="GeneID" id="17358855"/>
<feature type="region of interest" description="Disordered" evidence="8">
    <location>
        <begin position="215"/>
        <end position="243"/>
    </location>
</feature>
<dbReference type="GO" id="GO:0003887">
    <property type="term" value="F:DNA-directed DNA polymerase activity"/>
    <property type="evidence" value="ECO:0007669"/>
    <property type="project" value="UniProtKB-KW"/>
</dbReference>
<evidence type="ECO:0000313" key="11">
    <source>
        <dbReference type="Proteomes" id="UP000008141"/>
    </source>
</evidence>
<dbReference type="Gene3D" id="3.90.1600.10">
    <property type="entry name" value="Palm domain of DNA polymerase"/>
    <property type="match status" value="1"/>
</dbReference>
<dbReference type="Gene3D" id="1.10.132.60">
    <property type="entry name" value="DNA polymerase family B, C-terminal domain"/>
    <property type="match status" value="1"/>
</dbReference>
<dbReference type="PANTHER" id="PTHR10322:SF35">
    <property type="entry name" value="DNA-DIRECTED DNA POLYMERASE"/>
    <property type="match status" value="1"/>
</dbReference>
<gene>
    <name evidence="10" type="ORF">CHLNCDRAFT_137624</name>
</gene>
<evidence type="ECO:0000256" key="3">
    <source>
        <dbReference type="ARBA" id="ARBA00022679"/>
    </source>
</evidence>
<feature type="region of interest" description="Disordered" evidence="8">
    <location>
        <begin position="1206"/>
        <end position="1241"/>
    </location>
</feature>
<keyword evidence="5" id="KW-0239">DNA-directed DNA polymerase</keyword>
<dbReference type="GO" id="GO:0045004">
    <property type="term" value="P:DNA replication proofreading"/>
    <property type="evidence" value="ECO:0007669"/>
    <property type="project" value="TreeGrafter"/>
</dbReference>
<keyword evidence="3" id="KW-0808">Transferase</keyword>
<dbReference type="GO" id="GO:0043625">
    <property type="term" value="C:delta DNA polymerase complex"/>
    <property type="evidence" value="ECO:0007669"/>
    <property type="project" value="TreeGrafter"/>
</dbReference>
<reference evidence="10 11" key="1">
    <citation type="journal article" date="2010" name="Plant Cell">
        <title>The Chlorella variabilis NC64A genome reveals adaptation to photosymbiosis, coevolution with viruses, and cryptic sex.</title>
        <authorList>
            <person name="Blanc G."/>
            <person name="Duncan G."/>
            <person name="Agarkova I."/>
            <person name="Borodovsky M."/>
            <person name="Gurnon J."/>
            <person name="Kuo A."/>
            <person name="Lindquist E."/>
            <person name="Lucas S."/>
            <person name="Pangilinan J."/>
            <person name="Polle J."/>
            <person name="Salamov A."/>
            <person name="Terry A."/>
            <person name="Yamada T."/>
            <person name="Dunigan D.D."/>
            <person name="Grigoriev I.V."/>
            <person name="Claverie J.M."/>
            <person name="Van Etten J.L."/>
        </authorList>
    </citation>
    <scope>NUCLEOTIDE SEQUENCE [LARGE SCALE GENOMIC DNA]</scope>
    <source>
        <strain evidence="10 11">NC64A</strain>
    </source>
</reference>
<dbReference type="InterPro" id="IPR012337">
    <property type="entry name" value="RNaseH-like_sf"/>
</dbReference>
<proteinExistence type="inferred from homology"/>
<dbReference type="OrthoDB" id="2414538at2759"/>
<protein>
    <recommendedName>
        <fullName evidence="2">DNA-directed DNA polymerase</fullName>
        <ecNumber evidence="2">2.7.7.7</ecNumber>
    </recommendedName>
</protein>
<sequence>MAPKRRAPEPSGPVTPKKPGVQIAYERPAAAPRSIHLRRQRPRPAAPPPGEGLIFMALDVVEEAQGRFHVWGTTPGGASVLLRLPNFQPYFYVAAPKAQAEGADQDGMLNRILPNDCRLAGIDAVLRTPILFYRPDRPEGEPYLKLTLGTGASVKRASAAVQKAMVAGHLRQEGLVWRDMTLYEAEVAPLQRLLVDVPVSGGAWLYVPPPADAQPGGATGGSLHAAGAAATQQRGGSAAGWRGVEGGERVSSCDIEVVAPWQAVCCLTPDATQLADPAWSPFPGGGSGGGGPAGPAEQPEEVQAAAAAAKRGDIAGLRMMLLDVLSATADGSDRVAVASQGDPVVAITCTFFHFAARGHAEGPTAPAQGEQPAQEGGVATGDASVAAFGDGGGSGEGDDEEEAAVVASLAAVAGAPTGVGSRRPPAVTPPAAPAAAAEQPETLVFLLHPAAAAQRQEAAERSVGSPHGDGAARVLLFGSEEALLVSWAQCVRQADPDVNDTLAVLKDRFAALRLEGGNLQAGGAPACTLSRLLPRAAKPLAIRKITMYSAQWVRSQSRMNSNSNQETFRADIDGRMVVDVLRQALTSQTLTSFSLVDCVQSLLGQTIEVLSPARLAGLAGLAGPPPHPLHHGRLAPAAAAAADAARVARYALRRCDAVGSLLHRLATLQEMVELARATGLTLQQAVYNAQMVRTNSLLLRTARRQRFLVPGRQESQSLQEHTFIMHPVSYQAQIVRSWSLVLRTAARHRPGLVVGGRENPMALSESPFLLHPVEHGTVGLYRQPVAILDFASLYPSIYRAHNLCYSTLVHKDDVGAAFVKPSVRQGILPGILAALIVARGATRELLKAASDPAARAVLDSRQKALKVTANALYGFTGAGASPLQCIQLADSCLAYGAQSCRRAKEVLEAAAGGGELAPYGSGARVIYGHTDSLFVLLPEAADAKQAIAAGRLASRVVSAAFPDPMDLKFERVCLPFLLLHVNRYAGRAFERDEDVGRGGELICKGVKSMWRQTAPILRTTLHGALVRILMQDDVRGALEFVCGQVRRLLSGQVELSELVMTGGLWRVTGQQVENAAAAAGEGGPSPEDVKGPHASLAVRLSQRDPGRAFVLGQRLPYVLLAGERLQEDAAEDPLTAAKASALGLGLLLEHRHPADLAGQEGDYGLYWQKKLLTPLVEVFQASVPPGQREAVLHELKGGEHSRVRVDAALSPPPPALGPASPPPRARGGTNGRGPAGAPRQSQMARFFQPIPNKEGKWEETYLGLLGEQAGVEARQCSAYATCRGCHSGGALEPVLCDNGECPVTYSRLACSSRLQQLDAQLRRLDIF</sequence>
<dbReference type="InterPro" id="IPR023211">
    <property type="entry name" value="DNA_pol_palm_dom_sf"/>
</dbReference>
<dbReference type="InterPro" id="IPR006134">
    <property type="entry name" value="DNA-dir_DNA_pol_B_multi_dom"/>
</dbReference>